<organism evidence="2 3">
    <name type="scientific">Tetradesmus obliquus</name>
    <name type="common">Green alga</name>
    <name type="synonym">Acutodesmus obliquus</name>
    <dbReference type="NCBI Taxonomy" id="3088"/>
    <lineage>
        <taxon>Eukaryota</taxon>
        <taxon>Viridiplantae</taxon>
        <taxon>Chlorophyta</taxon>
        <taxon>core chlorophytes</taxon>
        <taxon>Chlorophyceae</taxon>
        <taxon>CS clade</taxon>
        <taxon>Sphaeropleales</taxon>
        <taxon>Scenedesmaceae</taxon>
        <taxon>Tetradesmus</taxon>
    </lineage>
</organism>
<reference evidence="2 3" key="1">
    <citation type="submission" date="2023-05" db="EMBL/GenBank/DDBJ databases">
        <title>A 100% complete, gapless, phased diploid assembly of the Scenedesmus obliquus UTEX 3031 genome.</title>
        <authorList>
            <person name="Biondi T.C."/>
            <person name="Hanschen E.R."/>
            <person name="Kwon T."/>
            <person name="Eng W."/>
            <person name="Kruse C.P.S."/>
            <person name="Koehler S.I."/>
            <person name="Kunde Y."/>
            <person name="Gleasner C.D."/>
            <person name="You Mak K.T."/>
            <person name="Polle J."/>
            <person name="Hovde B.T."/>
            <person name="Starkenburg S.R."/>
        </authorList>
    </citation>
    <scope>NUCLEOTIDE SEQUENCE [LARGE SCALE GENOMIC DNA]</scope>
    <source>
        <strain evidence="2 3">DOE0152z</strain>
    </source>
</reference>
<evidence type="ECO:0000256" key="1">
    <source>
        <dbReference type="SAM" id="MobiDB-lite"/>
    </source>
</evidence>
<accession>A0ABY8TVE0</accession>
<evidence type="ECO:0000313" key="3">
    <source>
        <dbReference type="Proteomes" id="UP001244341"/>
    </source>
</evidence>
<keyword evidence="3" id="KW-1185">Reference proteome</keyword>
<proteinExistence type="predicted"/>
<gene>
    <name evidence="2" type="ORF">OEZ85_006707</name>
</gene>
<evidence type="ECO:0000313" key="2">
    <source>
        <dbReference type="EMBL" id="WIA13108.1"/>
    </source>
</evidence>
<name>A0ABY8TVE0_TETOB</name>
<feature type="region of interest" description="Disordered" evidence="1">
    <location>
        <begin position="49"/>
        <end position="68"/>
    </location>
</feature>
<sequence>MSALLARNIQHQPQQCQLRQLPSRCKLPWHGSTAAAAWLVAFQHALRSNPQVPQPNSMQASSQQCTTC</sequence>
<protein>
    <submittedName>
        <fullName evidence="2">Uncharacterized protein</fullName>
    </submittedName>
</protein>
<dbReference type="Proteomes" id="UP001244341">
    <property type="component" value="Chromosome 4b"/>
</dbReference>
<dbReference type="EMBL" id="CP126211">
    <property type="protein sequence ID" value="WIA13108.1"/>
    <property type="molecule type" value="Genomic_DNA"/>
</dbReference>